<evidence type="ECO:0000256" key="1">
    <source>
        <dbReference type="SAM" id="MobiDB-lite"/>
    </source>
</evidence>
<keyword evidence="2" id="KW-1185">Reference proteome</keyword>
<feature type="compositionally biased region" description="Low complexity" evidence="1">
    <location>
        <begin position="7"/>
        <end position="19"/>
    </location>
</feature>
<evidence type="ECO:0000313" key="3">
    <source>
        <dbReference type="WBParaSite" id="Hba_15845"/>
    </source>
</evidence>
<evidence type="ECO:0000313" key="2">
    <source>
        <dbReference type="Proteomes" id="UP000095283"/>
    </source>
</evidence>
<proteinExistence type="predicted"/>
<sequence length="108" mass="12207">MQGYRKGGTSTVNTNGSTGDMAGYGGGATNNEVARKAIQLGHDFKHFPMLLSLAQTKQYDHYEHVPYTFTFPILIYPNFRRPFPAIVEVGGMITLQIMRYRKRSKAYI</sequence>
<organism evidence="2 3">
    <name type="scientific">Heterorhabditis bacteriophora</name>
    <name type="common">Entomopathogenic nematode worm</name>
    <dbReference type="NCBI Taxonomy" id="37862"/>
    <lineage>
        <taxon>Eukaryota</taxon>
        <taxon>Metazoa</taxon>
        <taxon>Ecdysozoa</taxon>
        <taxon>Nematoda</taxon>
        <taxon>Chromadorea</taxon>
        <taxon>Rhabditida</taxon>
        <taxon>Rhabditina</taxon>
        <taxon>Rhabditomorpha</taxon>
        <taxon>Strongyloidea</taxon>
        <taxon>Heterorhabditidae</taxon>
        <taxon>Heterorhabditis</taxon>
    </lineage>
</organism>
<dbReference type="Proteomes" id="UP000095283">
    <property type="component" value="Unplaced"/>
</dbReference>
<dbReference type="AlphaFoldDB" id="A0A1I7XEF4"/>
<feature type="region of interest" description="Disordered" evidence="1">
    <location>
        <begin position="1"/>
        <end position="23"/>
    </location>
</feature>
<reference evidence="3" key="1">
    <citation type="submission" date="2016-11" db="UniProtKB">
        <authorList>
            <consortium name="WormBaseParasite"/>
        </authorList>
    </citation>
    <scope>IDENTIFICATION</scope>
</reference>
<protein>
    <submittedName>
        <fullName evidence="3">DUF1996 domain-containing protein</fullName>
    </submittedName>
</protein>
<accession>A0A1I7XEF4</accession>
<name>A0A1I7XEF4_HETBA</name>
<dbReference type="WBParaSite" id="Hba_15845">
    <property type="protein sequence ID" value="Hba_15845"/>
    <property type="gene ID" value="Hba_15845"/>
</dbReference>